<comment type="caution">
    <text evidence="1">The sequence shown here is derived from an EMBL/GenBank/DDBJ whole genome shotgun (WGS) entry which is preliminary data.</text>
</comment>
<gene>
    <name evidence="1" type="ORF">DSM02_33</name>
</gene>
<name>A0A4Q0PGC8_9FLAO</name>
<protein>
    <submittedName>
        <fullName evidence="1">Uncharacterized protein</fullName>
    </submittedName>
</protein>
<keyword evidence="2" id="KW-1185">Reference proteome</keyword>
<reference evidence="1 2" key="1">
    <citation type="submission" date="2018-07" db="EMBL/GenBank/DDBJ databases">
        <title>Leeuwenhoekiella genomics.</title>
        <authorList>
            <person name="Tahon G."/>
            <person name="Willems A."/>
        </authorList>
    </citation>
    <scope>NUCLEOTIDE SEQUENCE [LARGE SCALE GENOMIC DNA]</scope>
    <source>
        <strain evidence="1 2">LMG 29608</strain>
    </source>
</reference>
<accession>A0A4Q0PGC8</accession>
<organism evidence="1 2">
    <name type="scientific">Leeuwenhoekiella polynyae</name>
    <dbReference type="NCBI Taxonomy" id="1550906"/>
    <lineage>
        <taxon>Bacteria</taxon>
        <taxon>Pseudomonadati</taxon>
        <taxon>Bacteroidota</taxon>
        <taxon>Flavobacteriia</taxon>
        <taxon>Flavobacteriales</taxon>
        <taxon>Flavobacteriaceae</taxon>
        <taxon>Leeuwenhoekiella</taxon>
    </lineage>
</organism>
<dbReference type="EMBL" id="QOVK01000001">
    <property type="protein sequence ID" value="RXG26042.1"/>
    <property type="molecule type" value="Genomic_DNA"/>
</dbReference>
<dbReference type="RefSeq" id="WP_128763754.1">
    <property type="nucleotide sequence ID" value="NZ_JBHUOO010000018.1"/>
</dbReference>
<evidence type="ECO:0000313" key="1">
    <source>
        <dbReference type="EMBL" id="RXG26042.1"/>
    </source>
</evidence>
<sequence>MKPKLTPKERQIQLAILYAQLNDSLGLIKELKGDSVSRQKYERGATEQDINKFLEQSLERVEELLGLN</sequence>
<dbReference type="Proteomes" id="UP000289859">
    <property type="component" value="Unassembled WGS sequence"/>
</dbReference>
<proteinExistence type="predicted"/>
<dbReference type="AlphaFoldDB" id="A0A4Q0PGC8"/>
<evidence type="ECO:0000313" key="2">
    <source>
        <dbReference type="Proteomes" id="UP000289859"/>
    </source>
</evidence>